<dbReference type="PIRSF" id="PIRSF000858">
    <property type="entry name" value="SCOT-t"/>
    <property type="match status" value="1"/>
</dbReference>
<accession>A0AAW5JT67</accession>
<dbReference type="InterPro" id="IPR014388">
    <property type="entry name" value="3-oxoacid_CoA-transferase"/>
</dbReference>
<dbReference type="PANTHER" id="PTHR43293">
    <property type="entry name" value="ACETATE COA-TRANSFERASE YDIF"/>
    <property type="match status" value="1"/>
</dbReference>
<evidence type="ECO:0000256" key="2">
    <source>
        <dbReference type="ARBA" id="ARBA00022679"/>
    </source>
</evidence>
<dbReference type="SMART" id="SM00882">
    <property type="entry name" value="CoA_trans"/>
    <property type="match status" value="2"/>
</dbReference>
<dbReference type="AlphaFoldDB" id="A0AAW5JT67"/>
<keyword evidence="7" id="KW-1185">Reference proteome</keyword>
<evidence type="ECO:0000313" key="8">
    <source>
        <dbReference type="Proteomes" id="UP001204562"/>
    </source>
</evidence>
<dbReference type="EMBL" id="JANFYS010000037">
    <property type="protein sequence ID" value="MCQ4771595.1"/>
    <property type="molecule type" value="Genomic_DNA"/>
</dbReference>
<evidence type="ECO:0000256" key="4">
    <source>
        <dbReference type="PIRSR" id="PIRSR000858-1"/>
    </source>
</evidence>
<reference evidence="6" key="2">
    <citation type="submission" date="2022-06" db="EMBL/GenBank/DDBJ databases">
        <title>Isolation of gut microbiota from human fecal samples.</title>
        <authorList>
            <person name="Pamer E.G."/>
            <person name="Barat B."/>
            <person name="Waligurski E."/>
            <person name="Medina S."/>
            <person name="Paddock L."/>
            <person name="Mostad J."/>
        </authorList>
    </citation>
    <scope>NUCLEOTIDE SEQUENCE</scope>
    <source>
        <strain evidence="6">DFI.9.91</strain>
    </source>
</reference>
<feature type="active site" description="5-glutamyl coenzyme A thioester intermediate" evidence="4">
    <location>
        <position position="324"/>
    </location>
</feature>
<organism evidence="6 8">
    <name type="scientific">Intestinimonas massiliensis</name>
    <name type="common">ex Afouda et al. 2020</name>
    <dbReference type="NCBI Taxonomy" id="1673721"/>
    <lineage>
        <taxon>Bacteria</taxon>
        <taxon>Bacillati</taxon>
        <taxon>Bacillota</taxon>
        <taxon>Clostridia</taxon>
        <taxon>Eubacteriales</taxon>
        <taxon>Intestinimonas</taxon>
    </lineage>
</organism>
<dbReference type="Proteomes" id="UP001204562">
    <property type="component" value="Unassembled WGS sequence"/>
</dbReference>
<sequence>MSKIVSMDTALDLIRDGAVVGTSGFMIAGTPESVFRAMGERYAQTGHPRDLTCVFCASQGNAEGQGYDHLAQDGMIAKIIGGHFGLTPKLGKYMAENKCQAYNYPLGVVAGIFRAAIQQRPGELTKVGLKTFVDPRLEGGKINAVTTEDLVKVVEFEGEEWLWYPTPKFDVAIIRGTTGDEDGNITIEHEPVNLEMRTIAMAVKACGGKVIVQVKNAVRAGSLTADRVEIPGIFVDAVVVSPDPIEEHRQTKAYFYDPSMSGHINVPVDSIPPLPLDVRKVLARRAAMELTPHAVINLGIGVPEGVAVVAAEEGFGDQLTMTTESGVMGGIPCGGGAFGAGQNALGILDMRTMFDFYDGGGLDMTVLGLAEVNAKGDINVGRFGPKTPGCGGFINISQNTGKVVFCGSFTSGGLELEIGNGALHIIREGRNRKFVENVQQVTYSGEYGASIGQEVLYVTERAVFRLTRAGIVLTEIAPGVDLQKDVLDQMGFLPILSKDLKQMDPRIFQAEKMGLTI</sequence>
<keyword evidence="2 3" id="KW-0808">Transferase</keyword>
<dbReference type="PANTHER" id="PTHR43293:SF1">
    <property type="entry name" value="ACETATE COA-TRANSFERASE YDIF"/>
    <property type="match status" value="1"/>
</dbReference>
<dbReference type="GO" id="GO:0046952">
    <property type="term" value="P:ketone body catabolic process"/>
    <property type="evidence" value="ECO:0007669"/>
    <property type="project" value="InterPro"/>
</dbReference>
<comment type="caution">
    <text evidence="6">The sequence shown here is derived from an EMBL/GenBank/DDBJ whole genome shotgun (WGS) entry which is preliminary data.</text>
</comment>
<gene>
    <name evidence="5" type="ORF">L0P79_17890</name>
    <name evidence="6" type="ORF">NE579_14200</name>
</gene>
<name>A0AAW5JT67_9FIRM</name>
<comment type="similarity">
    <text evidence="1 3">Belongs to the 3-oxoacid CoA-transferase family.</text>
</comment>
<dbReference type="InterPro" id="IPR037171">
    <property type="entry name" value="NagB/RpiA_transferase-like"/>
</dbReference>
<proteinExistence type="inferred from homology"/>
<evidence type="ECO:0000313" key="7">
    <source>
        <dbReference type="Proteomes" id="UP001200313"/>
    </source>
</evidence>
<dbReference type="GO" id="GO:0008410">
    <property type="term" value="F:CoA-transferase activity"/>
    <property type="evidence" value="ECO:0007669"/>
    <property type="project" value="InterPro"/>
</dbReference>
<reference evidence="5 7" key="1">
    <citation type="submission" date="2022-01" db="EMBL/GenBank/DDBJ databases">
        <title>Collection of gut derived symbiotic bacterial strains cultured from healthy donors.</title>
        <authorList>
            <person name="Lin H."/>
            <person name="Kohout C."/>
            <person name="Waligurski E."/>
            <person name="Pamer E.G."/>
        </authorList>
    </citation>
    <scope>NUCLEOTIDE SEQUENCE [LARGE SCALE GENOMIC DNA]</scope>
    <source>
        <strain evidence="5 7">DFI.3.7</strain>
    </source>
</reference>
<protein>
    <submittedName>
        <fullName evidence="6">Acyl CoA:acetate/3-ketoacid CoA transferase</fullName>
    </submittedName>
</protein>
<evidence type="ECO:0000256" key="1">
    <source>
        <dbReference type="ARBA" id="ARBA00007154"/>
    </source>
</evidence>
<dbReference type="EMBL" id="JAKNJB010000049">
    <property type="protein sequence ID" value="MCG4528912.1"/>
    <property type="molecule type" value="Genomic_DNA"/>
</dbReference>
<evidence type="ECO:0000313" key="6">
    <source>
        <dbReference type="EMBL" id="MCQ4771595.1"/>
    </source>
</evidence>
<dbReference type="SUPFAM" id="SSF100950">
    <property type="entry name" value="NagB/RpiA/CoA transferase-like"/>
    <property type="match status" value="2"/>
</dbReference>
<dbReference type="Pfam" id="PF01144">
    <property type="entry name" value="CoA_trans"/>
    <property type="match status" value="1"/>
</dbReference>
<dbReference type="Gene3D" id="3.40.1080.10">
    <property type="entry name" value="Glutaconate Coenzyme A-transferase"/>
    <property type="match status" value="2"/>
</dbReference>
<evidence type="ECO:0000256" key="3">
    <source>
        <dbReference type="PIRNR" id="PIRNR000858"/>
    </source>
</evidence>
<dbReference type="InterPro" id="IPR004165">
    <property type="entry name" value="CoA_trans_fam_I"/>
</dbReference>
<dbReference type="RefSeq" id="WP_238075125.1">
    <property type="nucleotide sequence ID" value="NZ_JAKNJB010000049.1"/>
</dbReference>
<dbReference type="Proteomes" id="UP001200313">
    <property type="component" value="Unassembled WGS sequence"/>
</dbReference>
<evidence type="ECO:0000313" key="5">
    <source>
        <dbReference type="EMBL" id="MCG4528912.1"/>
    </source>
</evidence>